<feature type="coiled-coil region" evidence="4">
    <location>
        <begin position="2424"/>
        <end position="2475"/>
    </location>
</feature>
<dbReference type="GO" id="GO:0008017">
    <property type="term" value="F:microtubule binding"/>
    <property type="evidence" value="ECO:0007669"/>
    <property type="project" value="InterPro"/>
</dbReference>
<feature type="domain" description="GAR" evidence="7">
    <location>
        <begin position="3070"/>
        <end position="3144"/>
    </location>
</feature>
<sequence length="3255" mass="369853">MSNSSSNATSPSTSSRPSTANTTTPFGTSMVKSGSNRSLFHHQKPVSRSRQNTVGGLDFNEDLVRNIGSDYQDIQIRTLTKWVNAQLAQVNESIDNIKTDLRDGKKLLKLLSVISNETAPKPERMNMRIHQLANVAQALGFLEKQVGSDTMPDIGNEAIYQIQLIVTEHGDDYLQSLCDLSERENGTKSEFQMDLNNSNKPAIPNNAPVPLASSRKLNSQNSITDKHTSTSAEAKVALLYWVRIQLEDYIAANLIPSIQDFSRSWRTGVAFCLLIHRHNPAHIPDLFNTHLAMDLTEKSTWHQLLRLAFDLGTNKMGIQAYLEPEDLVDVDYPHEPSVMMYVSEYYKVMSRFQKEEPTNLKRERAVKRKAAIVMACGGSLNDDDDEEEEKQEQDAIPRSESPIPTDTTPPPSHPATSPKHLEPPVPIPMPSARRKKKMAQRESTLGKEDKARIKADLNSKLMMQLTGHLPRGVHPILDQLLTIHDTVLSFIKLNTRTIDEIPEEFVSSLSVSEYIDALEIIEEQADNEVDHLETAEKAVHILTSPPETADDTIIRLTDLQRTQVSKLYGILQKEWDQFLDLLNTTKDDLLTVERALIDTEEGAEEYQARANALEKDLVHYRQLLNKVPPSDLLHPLEADQDALQANQAVYKERLDDFCQRFTDYQNTVWKDFRKATRQLSRAVMQTVSARSSQIIQLFDALVADMEKEQQAFKDFERGLVIASTVQAIEQELETIQQLMGDNNGQEKATTHDAIQLLETKVSAVRSTIYNTKEEYSDLLQQDTRFTELFSGIQHRYETVNAWVDQVRVWFVEAERIRGWIEERTRIIQERNQDVQVDPLSEDFRAEEWDAATTEQLYQQHDKLRREIERFNQDDMARLRSHVRILTGTTDRNLTPADASTIEITLTTLTILDRMMHMLRTHSKLVDTLKVRIQWDTLMDKAVQWCIRKESAIQEFMLGKARWTSDHADEEEVLSNHQLKQLTEQVIQILVSLENSIAEFDKGDFSAVLDTYQEMEELEGALPRHLEERQEAFERRFELVMKQCAFARKVVEQYLVVSDIAAQFKKLRMEGEKLKRSMSHSSSTSTATTTTTSTTAATAADNNYHERVQVFKDNASHWVTVLMKRAPYPKVPDMLEGLSGLNEEANEAIQHRMNEYATYLAEVTEDLEELLASHRENLSLQQRASLAYDDMLRITTWLEDRLRALQKFDASILDQDEQDTIALETEAIERLEKEQESIAHKLAHLQAHDMVRVLEAVRLLEVEIDHSNSVSIDRQTLVHGVESLEQNHVDLKEALQLRRQEIDVLRKRITWESQWDTAHRTIQELAFALWDFSNRFAQYDAEGLKKRQSGLEATAPEEMEVNKQDVYAGMVTQVEATHTNLLIIASDDAFQQLEAAYHVYTNSETNATPGFIIAKQNAIKSDHHHLQLLSDYVSNVLKQHDALAEFITASRQLQSQGETAKETIQNSLRETTSTSKMTTTVSCSTSTTTATSATNTVREEQQQLLEQISSIQYHISQWIERGKQIQPLQGGNWFESLQPQTSISPDDYDAQIKVLVDRNVEALVKLNTSLSTILTSYQYADSVRSKLLQYQVEASEIQEAVDALTKRLNRNHIDITAVSSNLSLDMVTTFKAEHARLASELAAFEASRVSKFQLQLDELIKQVQNEDSTVMEGTSDTCRHLGECVSRSMLLLGQSFATQWVMLDTGEKRLQWEANMDEGQCRLDFLNHQLSEYVSKKNKCVAQQDTLSRETIQALSEHRADICTQADRFQQDTLAALQAEFSQVASLFAKLPLTKSIPVHIQEKMDMLSRAFTKLQDALDWRFKELKYIQQRSDLEISIKQAMAELDLRRKDLAAFVEEKGRWNPDAVQGNSTESEWQSKKAVFDVYRTSVLADIKQHYQALQRISDALKPGFMSELHTKRMELLRQAEDYVQADISYAQELITQKKQINHFLAQSTGLEKDAETIRELFLTSSADALVPPMSASSSELTRRLDTFTANVNTVKAFAQQEILVPKRSNEDDISMPTKVKDKTMNSVVQDVIDTKLGRLDELVQSLSSLLKSQQVFTRLQYIVDTFRKQASVCEAWISSRRDILEKSVHVLDDDNLSMDIHHLRDAVSEADSIQTAMKAQDNNFTLLCKYRETYIQLFDQQRLLSEQEKQDRLQEYDHVSEDFEAISHQWDDLLLETKEVSNALSIALLPAELNSRSAHLMASFEALQADIHATDQAHVTDQQISGWQKRIDFLESKEYDRLHAEIAEYKHTLTADMIESLMAKLDLAGDTVLTIRASLTSLYDIINASRLRNTHAENSALFHHAADRVVSLISQVQYGKFSTTTDKQTAEERLDHFKELKTAHKQIKEAVLECQGFYDDSCSYYTVMRVQDVITPEAQQVQQDVESAWQTLQVKNSGLAAFVTRTSKWIEGCDELDKLESTLERLGQDIDQVLLTHQPSSTTKSKLLKYEKKLNALSMSQEELESTVKNSTDLWEDEANKTGFLNRSQKIRELRNTIQQVLDKRRLDKERTALFDVFKTEVAKVAKMCEDQILYIRQQANTNPEHHLKKIDAVNSIITAYSAALSHIQDNYSECKIKYDGIVSDQATKLVKTYDHPVAQVDECKSALEKSLKELKGALKTENDYVTSLKLLSRLIKFEKDISRSITELKATVSRSYNGSSSKTAASTTRAARARDLPELKEFMQRYESIETSIQEFHQKCKDLEKNLNRRISATRTGAITKAVDRRRDDMNRKWTEIKSSADDTRDRLDTLHKRQTVSSKLAESLKYVDNLKERVEALQLSGKHVSVEEQELDEIQEEIDVTLKKSSMDIDLIMKSMAQTELLVASISSPTVSLKSQREKLSKSVDDLRQLVKHRRKQAHTEGSITEFFGITDEIDAEIAHLSKVVDETSAQHASVVGSKFNKADLQSLLKRLVSTYKKSEPRVSDLLTKAKSESQKQFLDDNERVAKRLKNTLIDWSHMQASVSTREKELQTCIKELNHEFFTKLAMAKSTPKERRSRRASNSGKRGAQLPPPGPRPLGSFRSSTLSTEMKITSPNPTATRKSKTPSSPPFSPGKNYVSDPKNELDVQLGLIVNESPFKMKVKMVPGEVGKYWFGEEHPRLVYCRILPSKMVMVRVGGGWEELSKFMKDHGHSDGLATKSDTGETQYVTVNTFKEDDMSAYSVTTRSGSPMGPIVGTPIIRRGSGVSSSLTNRSSNSSAAGYVDGDKFIQTDQDGNQIALKMVKADHSATTTASSTTTTTSTSKR</sequence>
<evidence type="ECO:0000259" key="6">
    <source>
        <dbReference type="PROSITE" id="PS50021"/>
    </source>
</evidence>
<feature type="region of interest" description="Disordered" evidence="5">
    <location>
        <begin position="3234"/>
        <end position="3255"/>
    </location>
</feature>
<evidence type="ECO:0000259" key="7">
    <source>
        <dbReference type="PROSITE" id="PS51460"/>
    </source>
</evidence>
<dbReference type="PANTHER" id="PTHR11915">
    <property type="entry name" value="SPECTRIN/FILAMIN RELATED CYTOSKELETAL PROTEIN"/>
    <property type="match status" value="1"/>
</dbReference>
<dbReference type="Gene3D" id="1.20.58.60">
    <property type="match status" value="1"/>
</dbReference>
<evidence type="ECO:0000313" key="9">
    <source>
        <dbReference type="Proteomes" id="UP000053815"/>
    </source>
</evidence>
<reference evidence="8" key="1">
    <citation type="submission" date="2014-09" db="EMBL/GenBank/DDBJ databases">
        <title>Draft genome sequence of an oleaginous Mucoromycotina fungus Mucor ambiguus NBRC6742.</title>
        <authorList>
            <person name="Takeda I."/>
            <person name="Yamane N."/>
            <person name="Morita T."/>
            <person name="Tamano K."/>
            <person name="Machida M."/>
            <person name="Baker S."/>
            <person name="Koike H."/>
        </authorList>
    </citation>
    <scope>NUCLEOTIDE SEQUENCE</scope>
    <source>
        <strain evidence="8">NBRC 6742</strain>
    </source>
</reference>
<protein>
    <recommendedName>
        <fullName evidence="10">Calponin-homology (CH) domain-containing protein</fullName>
    </recommendedName>
</protein>
<feature type="compositionally biased region" description="Low complexity" evidence="5">
    <location>
        <begin position="1080"/>
        <end position="1098"/>
    </location>
</feature>
<dbReference type="SMART" id="SM00243">
    <property type="entry name" value="GAS2"/>
    <property type="match status" value="1"/>
</dbReference>
<evidence type="ECO:0000256" key="4">
    <source>
        <dbReference type="SAM" id="Coils"/>
    </source>
</evidence>
<dbReference type="SUPFAM" id="SSF143575">
    <property type="entry name" value="GAS2 domain-like"/>
    <property type="match status" value="1"/>
</dbReference>
<dbReference type="Gene3D" id="3.30.920.20">
    <property type="entry name" value="Gas2-like domain"/>
    <property type="match status" value="1"/>
</dbReference>
<evidence type="ECO:0000256" key="2">
    <source>
        <dbReference type="ARBA" id="ARBA00022490"/>
    </source>
</evidence>
<dbReference type="Proteomes" id="UP000053815">
    <property type="component" value="Unassembled WGS sequence"/>
</dbReference>
<dbReference type="SUPFAM" id="SSF47576">
    <property type="entry name" value="Calponin-homology domain, CH-domain"/>
    <property type="match status" value="1"/>
</dbReference>
<keyword evidence="3" id="KW-0206">Cytoskeleton</keyword>
<evidence type="ECO:0000256" key="3">
    <source>
        <dbReference type="ARBA" id="ARBA00023212"/>
    </source>
</evidence>
<dbReference type="OrthoDB" id="10017054at2759"/>
<organism evidence="8">
    <name type="scientific">Mucor ambiguus</name>
    <dbReference type="NCBI Taxonomy" id="91626"/>
    <lineage>
        <taxon>Eukaryota</taxon>
        <taxon>Fungi</taxon>
        <taxon>Fungi incertae sedis</taxon>
        <taxon>Mucoromycota</taxon>
        <taxon>Mucoromycotina</taxon>
        <taxon>Mucoromycetes</taxon>
        <taxon>Mucorales</taxon>
        <taxon>Mucorineae</taxon>
        <taxon>Mucoraceae</taxon>
        <taxon>Mucor</taxon>
    </lineage>
</organism>
<dbReference type="GO" id="GO:0005856">
    <property type="term" value="C:cytoskeleton"/>
    <property type="evidence" value="ECO:0007669"/>
    <property type="project" value="UniProtKB-SubCell"/>
</dbReference>
<evidence type="ECO:0000313" key="8">
    <source>
        <dbReference type="EMBL" id="GAN08218.1"/>
    </source>
</evidence>
<dbReference type="PROSITE" id="PS51460">
    <property type="entry name" value="GAR"/>
    <property type="match status" value="1"/>
</dbReference>
<keyword evidence="4" id="KW-0175">Coiled coil</keyword>
<accession>A0A0C9N0X7</accession>
<keyword evidence="9" id="KW-1185">Reference proteome</keyword>
<name>A0A0C9N0X7_9FUNG</name>
<proteinExistence type="predicted"/>
<feature type="compositionally biased region" description="Low complexity" evidence="5">
    <location>
        <begin position="3238"/>
        <end position="3255"/>
    </location>
</feature>
<feature type="region of interest" description="Disordered" evidence="5">
    <location>
        <begin position="2996"/>
        <end position="3070"/>
    </location>
</feature>
<feature type="compositionally biased region" description="Low complexity" evidence="5">
    <location>
        <begin position="1"/>
        <end position="25"/>
    </location>
</feature>
<comment type="subcellular location">
    <subcellularLocation>
        <location evidence="1">Cytoplasm</location>
        <location evidence="1">Cytoskeleton</location>
    </subcellularLocation>
</comment>
<feature type="compositionally biased region" description="Acidic residues" evidence="5">
    <location>
        <begin position="381"/>
        <end position="391"/>
    </location>
</feature>
<dbReference type="PROSITE" id="PS50021">
    <property type="entry name" value="CH"/>
    <property type="match status" value="2"/>
</dbReference>
<dbReference type="STRING" id="91626.A0A0C9N0X7"/>
<evidence type="ECO:0000256" key="5">
    <source>
        <dbReference type="SAM" id="MobiDB-lite"/>
    </source>
</evidence>
<feature type="region of interest" description="Disordered" evidence="5">
    <location>
        <begin position="377"/>
        <end position="451"/>
    </location>
</feature>
<dbReference type="InterPro" id="IPR003108">
    <property type="entry name" value="GAR_dom"/>
</dbReference>
<evidence type="ECO:0000256" key="1">
    <source>
        <dbReference type="ARBA" id="ARBA00004245"/>
    </source>
</evidence>
<dbReference type="EMBL" id="DF836483">
    <property type="protein sequence ID" value="GAN08218.1"/>
    <property type="molecule type" value="Genomic_DNA"/>
</dbReference>
<feature type="compositionally biased region" description="Polar residues" evidence="5">
    <location>
        <begin position="26"/>
        <end position="38"/>
    </location>
</feature>
<feature type="domain" description="Calponin-homology (CH)" evidence="6">
    <location>
        <begin position="232"/>
        <end position="350"/>
    </location>
</feature>
<dbReference type="Pfam" id="PF00307">
    <property type="entry name" value="CH"/>
    <property type="match status" value="2"/>
</dbReference>
<feature type="region of interest" description="Disordered" evidence="5">
    <location>
        <begin position="1"/>
        <end position="54"/>
    </location>
</feature>
<keyword evidence="2" id="KW-0963">Cytoplasm</keyword>
<gene>
    <name evidence="8" type="ORF">MAM1_0194d07725</name>
</gene>
<dbReference type="SUPFAM" id="SSF46966">
    <property type="entry name" value="Spectrin repeat"/>
    <property type="match status" value="1"/>
</dbReference>
<feature type="domain" description="Calponin-homology (CH)" evidence="6">
    <location>
        <begin position="73"/>
        <end position="182"/>
    </location>
</feature>
<evidence type="ECO:0008006" key="10">
    <source>
        <dbReference type="Google" id="ProtNLM"/>
    </source>
</evidence>
<feature type="compositionally biased region" description="Polar residues" evidence="5">
    <location>
        <begin position="3031"/>
        <end position="3046"/>
    </location>
</feature>
<feature type="coiled-coil region" evidence="4">
    <location>
        <begin position="596"/>
        <end position="623"/>
    </location>
</feature>
<dbReference type="Pfam" id="PF02187">
    <property type="entry name" value="GAS2"/>
    <property type="match status" value="1"/>
</dbReference>
<dbReference type="Gene3D" id="1.10.418.10">
    <property type="entry name" value="Calponin-like domain"/>
    <property type="match status" value="2"/>
</dbReference>
<dbReference type="InterPro" id="IPR001715">
    <property type="entry name" value="CH_dom"/>
</dbReference>
<dbReference type="InterPro" id="IPR036872">
    <property type="entry name" value="CH_dom_sf"/>
</dbReference>
<dbReference type="SMART" id="SM00033">
    <property type="entry name" value="CH"/>
    <property type="match status" value="2"/>
</dbReference>
<dbReference type="InterPro" id="IPR036534">
    <property type="entry name" value="GAR_dom_sf"/>
</dbReference>
<feature type="region of interest" description="Disordered" evidence="5">
    <location>
        <begin position="1074"/>
        <end position="1098"/>
    </location>
</feature>